<gene>
    <name evidence="3" type="ORF">DB30_04408</name>
</gene>
<feature type="compositionally biased region" description="Acidic residues" evidence="1">
    <location>
        <begin position="49"/>
        <end position="71"/>
    </location>
</feature>
<dbReference type="PANTHER" id="PTHR21562:SF83">
    <property type="entry name" value="PECTIN ACETYLESTERASE 4"/>
    <property type="match status" value="1"/>
</dbReference>
<dbReference type="GO" id="GO:0016787">
    <property type="term" value="F:hydrolase activity"/>
    <property type="evidence" value="ECO:0007669"/>
    <property type="project" value="InterPro"/>
</dbReference>
<evidence type="ECO:0000313" key="4">
    <source>
        <dbReference type="Proteomes" id="UP000031599"/>
    </source>
</evidence>
<dbReference type="AlphaFoldDB" id="A0A0C2D463"/>
<evidence type="ECO:0000256" key="1">
    <source>
        <dbReference type="SAM" id="MobiDB-lite"/>
    </source>
</evidence>
<evidence type="ECO:0000256" key="2">
    <source>
        <dbReference type="SAM" id="SignalP"/>
    </source>
</evidence>
<feature type="chain" id="PRO_5002147166" evidence="2">
    <location>
        <begin position="29"/>
        <end position="437"/>
    </location>
</feature>
<comment type="caution">
    <text evidence="3">The sequence shown here is derived from an EMBL/GenBank/DDBJ whole genome shotgun (WGS) entry which is preliminary data.</text>
</comment>
<feature type="compositionally biased region" description="Low complexity" evidence="1">
    <location>
        <begin position="33"/>
        <end position="48"/>
    </location>
</feature>
<proteinExistence type="predicted"/>
<sequence length="437" mass="46641">MVISLRVPKYICALMVGLLGACSEDPVAADQGTDATSGTASDTAGAETAEPEAESDGESESDSDTNGESESETGTPADLPEEPEEPLYTGDPLPEAPPGDWNWVDIPGAKCIDGSPAGIGVRYGISDELAIFFEGGGGCFNAATCALFYASFANFDQLTFDLIWQTTVLQGGLFSTTNADNPLRDWNFIYVPYCTGDVHAGAAPDTPVPGFALGAPQQFVGYSNVHEFLDRIVPTFKDTSHVLVTGISAGGFGAAFNYDRIADAFDGSMVTLIDDSGPPLMDPYLVPCLQQTWRDLFNLDATLPPDCPECFADNGGGVYNLAHYLAEKHADQTLGLISSEQDLVIRTFFGYGVQNQGGQECPPGIIELPMNGAYFEEGVYALRSELSAHDNWGTYLQGGTSHTSISFLSYYLTNVNGIRMVDWVANMLEGKTSHVSP</sequence>
<dbReference type="Proteomes" id="UP000031599">
    <property type="component" value="Unassembled WGS sequence"/>
</dbReference>
<accession>A0A0C2D463</accession>
<feature type="signal peptide" evidence="2">
    <location>
        <begin position="1"/>
        <end position="28"/>
    </location>
</feature>
<keyword evidence="2" id="KW-0732">Signal</keyword>
<protein>
    <submittedName>
        <fullName evidence="3">Putative vtpJ-therm</fullName>
    </submittedName>
</protein>
<organism evidence="3 4">
    <name type="scientific">Enhygromyxa salina</name>
    <dbReference type="NCBI Taxonomy" id="215803"/>
    <lineage>
        <taxon>Bacteria</taxon>
        <taxon>Pseudomonadati</taxon>
        <taxon>Myxococcota</taxon>
        <taxon>Polyangia</taxon>
        <taxon>Nannocystales</taxon>
        <taxon>Nannocystaceae</taxon>
        <taxon>Enhygromyxa</taxon>
    </lineage>
</organism>
<dbReference type="EMBL" id="JMCC02000037">
    <property type="protein sequence ID" value="KIG16495.1"/>
    <property type="molecule type" value="Genomic_DNA"/>
</dbReference>
<dbReference type="Pfam" id="PF03283">
    <property type="entry name" value="PAE"/>
    <property type="match status" value="1"/>
</dbReference>
<reference evidence="3 4" key="1">
    <citation type="submission" date="2014-12" db="EMBL/GenBank/DDBJ databases">
        <title>Genome assembly of Enhygromyxa salina DSM 15201.</title>
        <authorList>
            <person name="Sharma G."/>
            <person name="Subramanian S."/>
        </authorList>
    </citation>
    <scope>NUCLEOTIDE SEQUENCE [LARGE SCALE GENOMIC DNA]</scope>
    <source>
        <strain evidence="3 4">DSM 15201</strain>
    </source>
</reference>
<dbReference type="PANTHER" id="PTHR21562">
    <property type="entry name" value="NOTUM-RELATED"/>
    <property type="match status" value="1"/>
</dbReference>
<evidence type="ECO:0000313" key="3">
    <source>
        <dbReference type="EMBL" id="KIG16495.1"/>
    </source>
</evidence>
<name>A0A0C2D463_9BACT</name>
<dbReference type="PROSITE" id="PS51257">
    <property type="entry name" value="PROKAR_LIPOPROTEIN"/>
    <property type="match status" value="1"/>
</dbReference>
<feature type="region of interest" description="Disordered" evidence="1">
    <location>
        <begin position="29"/>
        <end position="100"/>
    </location>
</feature>
<dbReference type="InterPro" id="IPR004963">
    <property type="entry name" value="PAE/NOTUM"/>
</dbReference>